<protein>
    <submittedName>
        <fullName evidence="2">Uncharacterized protein</fullName>
    </submittedName>
</protein>
<keyword evidence="3" id="KW-1185">Reference proteome</keyword>
<organism evidence="2 3">
    <name type="scientific">Reticulomyxa filosa</name>
    <dbReference type="NCBI Taxonomy" id="46433"/>
    <lineage>
        <taxon>Eukaryota</taxon>
        <taxon>Sar</taxon>
        <taxon>Rhizaria</taxon>
        <taxon>Retaria</taxon>
        <taxon>Foraminifera</taxon>
        <taxon>Monothalamids</taxon>
        <taxon>Reticulomyxidae</taxon>
        <taxon>Reticulomyxa</taxon>
    </lineage>
</organism>
<name>X6LIV0_RETFI</name>
<proteinExistence type="predicted"/>
<reference evidence="2 3" key="1">
    <citation type="journal article" date="2013" name="Curr. Biol.">
        <title>The Genome of the Foraminiferan Reticulomyxa filosa.</title>
        <authorList>
            <person name="Glockner G."/>
            <person name="Hulsmann N."/>
            <person name="Schleicher M."/>
            <person name="Noegel A.A."/>
            <person name="Eichinger L."/>
            <person name="Gallinger C."/>
            <person name="Pawlowski J."/>
            <person name="Sierra R."/>
            <person name="Euteneuer U."/>
            <person name="Pillet L."/>
            <person name="Moustafa A."/>
            <person name="Platzer M."/>
            <person name="Groth M."/>
            <person name="Szafranski K."/>
            <person name="Schliwa M."/>
        </authorList>
    </citation>
    <scope>NUCLEOTIDE SEQUENCE [LARGE SCALE GENOMIC DNA]</scope>
</reference>
<gene>
    <name evidence="2" type="ORF">RFI_35901</name>
</gene>
<evidence type="ECO:0000256" key="1">
    <source>
        <dbReference type="SAM" id="Coils"/>
    </source>
</evidence>
<keyword evidence="1" id="KW-0175">Coiled coil</keyword>
<evidence type="ECO:0000313" key="3">
    <source>
        <dbReference type="Proteomes" id="UP000023152"/>
    </source>
</evidence>
<feature type="non-terminal residue" evidence="2">
    <location>
        <position position="353"/>
    </location>
</feature>
<comment type="caution">
    <text evidence="2">The sequence shown here is derived from an EMBL/GenBank/DDBJ whole genome shotgun (WGS) entry which is preliminary data.</text>
</comment>
<dbReference type="OrthoDB" id="10682436at2759"/>
<feature type="coiled-coil region" evidence="1">
    <location>
        <begin position="101"/>
        <end position="136"/>
    </location>
</feature>
<dbReference type="AlphaFoldDB" id="X6LIV0"/>
<dbReference type="Proteomes" id="UP000023152">
    <property type="component" value="Unassembled WGS sequence"/>
</dbReference>
<dbReference type="EMBL" id="ASPP01038004">
    <property type="protein sequence ID" value="ETO01539.1"/>
    <property type="molecule type" value="Genomic_DNA"/>
</dbReference>
<accession>X6LIV0</accession>
<sequence>MINKGKILSNDVFNLCWLHNKNKMEDAMLQKCEELLNIEKLYNNINDQKWLEECVMDNRNLLLWMNEVKGSEHENKEENIITNNKDQNETFEKRLKWHDLQTKCIKEIEKAEKKLKKAFEKEITSNEESLDNYKKLTQFNIKSCVKHRDKDKECRQDNDLNGVKSIFNEQELLKIQISSEDMAFNFKYVYDFEVYLNELLARAHIMNDPFQAEMENIFRSCEGCKFEPGPIKTHNQCKLKAQVEYKDKKFPKSAHIIDVLRCQATFPNIERLVQGLEHFTSLIRSPQYSEKFKVVRVKNVFEDAQQGKNDNNNNEITSFNIPQKNKDVKINLLFTKDGKSIVGEVQFLFEIMS</sequence>
<evidence type="ECO:0000313" key="2">
    <source>
        <dbReference type="EMBL" id="ETO01539.1"/>
    </source>
</evidence>